<dbReference type="EMBL" id="JAEPQZ010000001">
    <property type="protein sequence ID" value="KAG2186152.1"/>
    <property type="molecule type" value="Genomic_DNA"/>
</dbReference>
<feature type="transmembrane region" description="Helical" evidence="7">
    <location>
        <begin position="85"/>
        <end position="107"/>
    </location>
</feature>
<organism evidence="10 11">
    <name type="scientific">Mortierella isabellina</name>
    <name type="common">Filamentous fungus</name>
    <name type="synonym">Umbelopsis isabellina</name>
    <dbReference type="NCBI Taxonomy" id="91625"/>
    <lineage>
        <taxon>Eukaryota</taxon>
        <taxon>Fungi</taxon>
        <taxon>Fungi incertae sedis</taxon>
        <taxon>Mucoromycota</taxon>
        <taxon>Mucoromycotina</taxon>
        <taxon>Umbelopsidomycetes</taxon>
        <taxon>Umbelopsidales</taxon>
        <taxon>Umbelopsidaceae</taxon>
        <taxon>Umbelopsis</taxon>
    </lineage>
</organism>
<evidence type="ECO:0000256" key="1">
    <source>
        <dbReference type="ARBA" id="ARBA00004477"/>
    </source>
</evidence>
<protein>
    <recommendedName>
        <fullName evidence="9">Ribophorin II C-terminal domain-containing protein</fullName>
    </recommendedName>
</protein>
<dbReference type="InterPro" id="IPR056790">
    <property type="entry name" value="Ribophorin_II_C"/>
</dbReference>
<keyword evidence="2 7" id="KW-0812">Transmembrane</keyword>
<evidence type="ECO:0000256" key="8">
    <source>
        <dbReference type="SAM" id="SignalP"/>
    </source>
</evidence>
<dbReference type="AlphaFoldDB" id="A0A8H7Q559"/>
<comment type="subcellular location">
    <subcellularLocation>
        <location evidence="1">Endoplasmic reticulum membrane</location>
        <topology evidence="1">Multi-pass membrane protein</topology>
    </subcellularLocation>
</comment>
<dbReference type="GO" id="GO:0006487">
    <property type="term" value="P:protein N-linked glycosylation"/>
    <property type="evidence" value="ECO:0007669"/>
    <property type="project" value="TreeGrafter"/>
</dbReference>
<reference evidence="10" key="1">
    <citation type="submission" date="2020-12" db="EMBL/GenBank/DDBJ databases">
        <title>Metabolic potential, ecology and presence of endohyphal bacteria is reflected in genomic diversity of Mucoromycotina.</title>
        <authorList>
            <person name="Muszewska A."/>
            <person name="Okrasinska A."/>
            <person name="Steczkiewicz K."/>
            <person name="Drgas O."/>
            <person name="Orlowska M."/>
            <person name="Perlinska-Lenart U."/>
            <person name="Aleksandrzak-Piekarczyk T."/>
            <person name="Szatraj K."/>
            <person name="Zielenkiewicz U."/>
            <person name="Pilsyk S."/>
            <person name="Malc E."/>
            <person name="Mieczkowski P."/>
            <person name="Kruszewska J.S."/>
            <person name="Biernat P."/>
            <person name="Pawlowska J."/>
        </authorList>
    </citation>
    <scope>NUCLEOTIDE SEQUENCE</scope>
    <source>
        <strain evidence="10">WA0000067209</strain>
    </source>
</reference>
<keyword evidence="6 7" id="KW-0472">Membrane</keyword>
<dbReference type="PANTHER" id="PTHR12640">
    <property type="entry name" value="RIBOPHORIN II"/>
    <property type="match status" value="1"/>
</dbReference>
<evidence type="ECO:0000256" key="6">
    <source>
        <dbReference type="ARBA" id="ARBA00023136"/>
    </source>
</evidence>
<evidence type="ECO:0000256" key="3">
    <source>
        <dbReference type="ARBA" id="ARBA00022729"/>
    </source>
</evidence>
<dbReference type="UniPathway" id="UPA00378"/>
<accession>A0A8H7Q559</accession>
<feature type="transmembrane region" description="Helical" evidence="7">
    <location>
        <begin position="119"/>
        <end position="137"/>
    </location>
</feature>
<proteinExistence type="predicted"/>
<dbReference type="Proteomes" id="UP000654370">
    <property type="component" value="Unassembled WGS sequence"/>
</dbReference>
<dbReference type="GO" id="GO:0008250">
    <property type="term" value="C:oligosaccharyltransferase complex"/>
    <property type="evidence" value="ECO:0007669"/>
    <property type="project" value="InterPro"/>
</dbReference>
<keyword evidence="3 8" id="KW-0732">Signal</keyword>
<feature type="signal peptide" evidence="8">
    <location>
        <begin position="1"/>
        <end position="20"/>
    </location>
</feature>
<evidence type="ECO:0000259" key="9">
    <source>
        <dbReference type="Pfam" id="PF25147"/>
    </source>
</evidence>
<evidence type="ECO:0000256" key="7">
    <source>
        <dbReference type="SAM" id="Phobius"/>
    </source>
</evidence>
<evidence type="ECO:0000313" key="10">
    <source>
        <dbReference type="EMBL" id="KAG2186152.1"/>
    </source>
</evidence>
<evidence type="ECO:0000256" key="5">
    <source>
        <dbReference type="ARBA" id="ARBA00022989"/>
    </source>
</evidence>
<dbReference type="InterPro" id="IPR008814">
    <property type="entry name" value="Swp1"/>
</dbReference>
<feature type="transmembrane region" description="Helical" evidence="7">
    <location>
        <begin position="47"/>
        <end position="73"/>
    </location>
</feature>
<comment type="caution">
    <text evidence="10">The sequence shown here is derived from an EMBL/GenBank/DDBJ whole genome shotgun (WGS) entry which is preliminary data.</text>
</comment>
<feature type="domain" description="Ribophorin II C-terminal" evidence="9">
    <location>
        <begin position="37"/>
        <end position="144"/>
    </location>
</feature>
<sequence length="154" mass="16879">MTNLQRTLIALSFTVAAVMAAGVEDEFGVQPEIVHQFRAPEKMPPKIISLLASLIVLAPWVALIVGWSSLGYTPAKIVGSIKQNSAASTLAIASFLGTLAAIEFLFFNYWTHLNLFQTLGYLSVLSVVAFITGQRALTAIQLKRLRYTDHKKTQ</sequence>
<name>A0A8H7Q559_MORIS</name>
<feature type="chain" id="PRO_5044288606" description="Ribophorin II C-terminal domain-containing protein" evidence="8">
    <location>
        <begin position="21"/>
        <end position="154"/>
    </location>
</feature>
<evidence type="ECO:0000256" key="4">
    <source>
        <dbReference type="ARBA" id="ARBA00022824"/>
    </source>
</evidence>
<evidence type="ECO:0000256" key="2">
    <source>
        <dbReference type="ARBA" id="ARBA00022692"/>
    </source>
</evidence>
<dbReference type="Pfam" id="PF25147">
    <property type="entry name" value="Ribophorin_II_C"/>
    <property type="match status" value="1"/>
</dbReference>
<dbReference type="OrthoDB" id="432292at2759"/>
<evidence type="ECO:0000313" key="11">
    <source>
        <dbReference type="Proteomes" id="UP000654370"/>
    </source>
</evidence>
<gene>
    <name evidence="10" type="ORF">INT43_002590</name>
</gene>
<dbReference type="PANTHER" id="PTHR12640:SF0">
    <property type="entry name" value="DOLICHYL-DIPHOSPHOOLIGOSACCHARIDE--PROTEIN GLYCOSYLTRANSFERASE SUBUNIT 2"/>
    <property type="match status" value="1"/>
</dbReference>
<keyword evidence="4" id="KW-0256">Endoplasmic reticulum</keyword>
<keyword evidence="5 7" id="KW-1133">Transmembrane helix</keyword>
<keyword evidence="11" id="KW-1185">Reference proteome</keyword>